<dbReference type="HOGENOM" id="CLU_044779_4_1_0"/>
<dbReference type="AlphaFoldDB" id="Q254C3"/>
<dbReference type="Proteomes" id="UP000001260">
    <property type="component" value="Chromosome"/>
</dbReference>
<evidence type="ECO:0000313" key="1">
    <source>
        <dbReference type="EMBL" id="BAE81365.1"/>
    </source>
</evidence>
<dbReference type="eggNOG" id="COG0313">
    <property type="taxonomic scope" value="Bacteria"/>
</dbReference>
<dbReference type="OrthoDB" id="9809084at2"/>
<dbReference type="KEGG" id="cfe:CF0593"/>
<reference evidence="1 2" key="1">
    <citation type="journal article" date="2006" name="DNA Res.">
        <title>Genome sequence of the cat pathogen, Chlamydophila felis.</title>
        <authorList>
            <person name="Azuma Y."/>
            <person name="Hirakawa H."/>
            <person name="Yamashita A."/>
            <person name="Cai Y."/>
            <person name="Rahman M.A."/>
            <person name="Suzuki H."/>
            <person name="Mitaku S."/>
            <person name="Toh H."/>
            <person name="Goto S."/>
            <person name="Murakami T."/>
            <person name="Sugi K."/>
            <person name="Hayashi H."/>
            <person name="Fukushi H."/>
            <person name="Hattori M."/>
            <person name="Kuhara S."/>
            <person name="Shirai M."/>
        </authorList>
    </citation>
    <scope>NUCLEOTIDE SEQUENCE [LARGE SCALE GENOMIC DNA]</scope>
    <source>
        <strain evidence="1 2">Fe/C-56</strain>
    </source>
</reference>
<dbReference type="RefSeq" id="WP_011458145.1">
    <property type="nucleotide sequence ID" value="NC_007899.1"/>
</dbReference>
<dbReference type="EMBL" id="AP006861">
    <property type="protein sequence ID" value="BAE81365.1"/>
    <property type="molecule type" value="Genomic_DNA"/>
</dbReference>
<dbReference type="InterPro" id="IPR008189">
    <property type="entry name" value="rRNA_ssu_MeTfrase_I"/>
</dbReference>
<dbReference type="InterPro" id="IPR014776">
    <property type="entry name" value="4pyrrole_Mease_sub2"/>
</dbReference>
<dbReference type="PANTHER" id="PTHR46111">
    <property type="entry name" value="RIBOSOMAL RNA SMALL SUBUNIT METHYLTRANSFERASE I"/>
    <property type="match status" value="1"/>
</dbReference>
<dbReference type="InterPro" id="IPR035996">
    <property type="entry name" value="4pyrrol_Methylase_sf"/>
</dbReference>
<dbReference type="GO" id="GO:0008168">
    <property type="term" value="F:methyltransferase activity"/>
    <property type="evidence" value="ECO:0007669"/>
    <property type="project" value="UniProtKB-KW"/>
</dbReference>
<dbReference type="STRING" id="264202.CF0593"/>
<dbReference type="PANTHER" id="PTHR46111:SF2">
    <property type="entry name" value="SAM-DEPENDENT METHYLTRANSFERASE"/>
    <property type="match status" value="1"/>
</dbReference>
<dbReference type="GO" id="GO:0032259">
    <property type="term" value="P:methylation"/>
    <property type="evidence" value="ECO:0007669"/>
    <property type="project" value="UniProtKB-KW"/>
</dbReference>
<dbReference type="CDD" id="cd11649">
    <property type="entry name" value="RsmI_like"/>
    <property type="match status" value="1"/>
</dbReference>
<dbReference type="InterPro" id="IPR014777">
    <property type="entry name" value="4pyrrole_Mease_sub1"/>
</dbReference>
<gene>
    <name evidence="1" type="primary">rrm6</name>
    <name evidence="1" type="ordered locus">CF0593</name>
</gene>
<sequence>MTLYIFPNTLGNRRVDLLPAAIGEVIPRIQGLIAESDRGGRAFLSLWKVPETHKFPIAVLNKNDRSIKAWDFYLEPIVKKQENWGLVSDAGLPCIADPGAGLVRRARSLNLPIQAFSGPCSITLALMLSGLPGQNFTFLGYLPQNPKDRDRCIKSSSGKQNTQVCIETPYRNVHTFQALLAFLPGYSDLCVCIDLTGDQEFVSTRSVDAWKQSKDLDRVTQKITKTPVIFLFHTPK</sequence>
<accession>Q254C3</accession>
<keyword evidence="2" id="KW-1185">Reference proteome</keyword>
<proteinExistence type="predicted"/>
<protein>
    <submittedName>
        <fullName evidence="1">tRNA/rRNA methyltransferase</fullName>
    </submittedName>
</protein>
<organism evidence="1 2">
    <name type="scientific">Chlamydia felis (strain Fe/C-56)</name>
    <name type="common">Chlamydophila felis</name>
    <dbReference type="NCBI Taxonomy" id="264202"/>
    <lineage>
        <taxon>Bacteria</taxon>
        <taxon>Pseudomonadati</taxon>
        <taxon>Chlamydiota</taxon>
        <taxon>Chlamydiia</taxon>
        <taxon>Chlamydiales</taxon>
        <taxon>Chlamydiaceae</taxon>
        <taxon>Chlamydia/Chlamydophila group</taxon>
        <taxon>Chlamydia</taxon>
    </lineage>
</organism>
<keyword evidence="1" id="KW-0489">Methyltransferase</keyword>
<keyword evidence="1" id="KW-0808">Transferase</keyword>
<dbReference type="PIRSF" id="PIRSF005917">
    <property type="entry name" value="MTase_YraL"/>
    <property type="match status" value="1"/>
</dbReference>
<evidence type="ECO:0000313" key="2">
    <source>
        <dbReference type="Proteomes" id="UP000001260"/>
    </source>
</evidence>
<name>Q254C3_CHLFF</name>
<dbReference type="SUPFAM" id="SSF53790">
    <property type="entry name" value="Tetrapyrrole methylase"/>
    <property type="match status" value="1"/>
</dbReference>
<dbReference type="Gene3D" id="3.40.1010.10">
    <property type="entry name" value="Cobalt-precorrin-4 Transmethylase, Domain 1"/>
    <property type="match status" value="1"/>
</dbReference>
<dbReference type="Gene3D" id="3.30.950.10">
    <property type="entry name" value="Methyltransferase, Cobalt-precorrin-4 Transmethylase, Domain 2"/>
    <property type="match status" value="1"/>
</dbReference>